<keyword evidence="6" id="KW-0812">Transmembrane</keyword>
<dbReference type="PRINTS" id="PR00385">
    <property type="entry name" value="P450"/>
</dbReference>
<accession>A0A8H7S588</accession>
<proteinExistence type="inferred from homology"/>
<comment type="similarity">
    <text evidence="5">Belongs to the cytochrome P450 family.</text>
</comment>
<keyword evidence="8" id="KW-1185">Reference proteome</keyword>
<dbReference type="PROSITE" id="PS00086">
    <property type="entry name" value="CYTOCHROME_P450"/>
    <property type="match status" value="1"/>
</dbReference>
<dbReference type="Pfam" id="PF00067">
    <property type="entry name" value="p450"/>
    <property type="match status" value="1"/>
</dbReference>
<reference evidence="7 8" key="1">
    <citation type="submission" date="2020-12" db="EMBL/GenBank/DDBJ databases">
        <title>Metabolic potential, ecology and presence of endohyphal bacteria is reflected in genomic diversity of Mucoromycotina.</title>
        <authorList>
            <person name="Muszewska A."/>
            <person name="Okrasinska A."/>
            <person name="Steczkiewicz K."/>
            <person name="Drgas O."/>
            <person name="Orlowska M."/>
            <person name="Perlinska-Lenart U."/>
            <person name="Aleksandrzak-Piekarczyk T."/>
            <person name="Szatraj K."/>
            <person name="Zielenkiewicz U."/>
            <person name="Pilsyk S."/>
            <person name="Malc E."/>
            <person name="Mieczkowski P."/>
            <person name="Kruszewska J.S."/>
            <person name="Biernat P."/>
            <person name="Pawlowska J."/>
        </authorList>
    </citation>
    <scope>NUCLEOTIDE SEQUENCE [LARGE SCALE GENOMIC DNA]</scope>
    <source>
        <strain evidence="7 8">CBS 142.35</strain>
    </source>
</reference>
<evidence type="ECO:0000256" key="1">
    <source>
        <dbReference type="ARBA" id="ARBA00022723"/>
    </source>
</evidence>
<keyword evidence="3 4" id="KW-0408">Iron</keyword>
<dbReference type="EMBL" id="JAEPRB010000071">
    <property type="protein sequence ID" value="KAG2222955.1"/>
    <property type="molecule type" value="Genomic_DNA"/>
</dbReference>
<keyword evidence="4 5" id="KW-0349">Heme</keyword>
<keyword evidence="2 5" id="KW-0560">Oxidoreductase</keyword>
<sequence length="528" mass="59591">MPLFSSTWFTNNRDPGFASAVGATAAVTLALLVVYKQQKRITASQRSGLKEIPVPKEQYPFFGHLLSLGSVVSRRITEWHNELGSDIIQLNMGIQKWIMLNDPKMAHEIFVTKGAVASARPYMAFTYQKYAMGGKGVVYTDGGKTWRNTRKAVVTTLAPKMVEIFRDVIEQEVAYLVENLVANSDPVTGVDPVHYLQLASLNLILTTCLAKRAKSVNDDLFKRLIKYVEDSIAYGSPENDVSTYVPIMKFLDLFNGGKRKAEGERLLAFRIKTLKEDLIKEARNSSEKCFIKTLYEIKDEHNLDDNDILVTMSDLLIAGTDTTSVSMSWALILLVNRPHIQKKIQAELDAFKAEHKRVPTFGDRSNLPYIAAVQRECMRYRNITHFGIPHVADEDIECQGYILPKGSVIFCNMNGIHMNPNVYENPEEFNPDRFFNLESTMYGAANGRLENRDHYQFGWGRRVCPGIYLSEVELFSTLIQIFADYTLEPPLNEKGQPVYPDDNEAIDAGIVMTPTPYSVRVVKRSATA</sequence>
<evidence type="ECO:0000256" key="4">
    <source>
        <dbReference type="PIRSR" id="PIRSR602401-1"/>
    </source>
</evidence>
<evidence type="ECO:0000256" key="3">
    <source>
        <dbReference type="ARBA" id="ARBA00023004"/>
    </source>
</evidence>
<dbReference type="InterPro" id="IPR050364">
    <property type="entry name" value="Cytochrome_P450_fung"/>
</dbReference>
<dbReference type="PRINTS" id="PR00463">
    <property type="entry name" value="EP450I"/>
</dbReference>
<dbReference type="GO" id="GO:0020037">
    <property type="term" value="F:heme binding"/>
    <property type="evidence" value="ECO:0007669"/>
    <property type="project" value="InterPro"/>
</dbReference>
<comment type="caution">
    <text evidence="7">The sequence shown here is derived from an EMBL/GenBank/DDBJ whole genome shotgun (WGS) entry which is preliminary data.</text>
</comment>
<name>A0A8H7S588_9FUNG</name>
<evidence type="ECO:0000256" key="5">
    <source>
        <dbReference type="RuleBase" id="RU000461"/>
    </source>
</evidence>
<protein>
    <recommendedName>
        <fullName evidence="9">Cytochrome P450</fullName>
    </recommendedName>
</protein>
<keyword evidence="1 4" id="KW-0479">Metal-binding</keyword>
<dbReference type="InterPro" id="IPR017972">
    <property type="entry name" value="Cyt_P450_CS"/>
</dbReference>
<gene>
    <name evidence="7" type="ORF">INT45_012933</name>
</gene>
<dbReference type="Proteomes" id="UP000646827">
    <property type="component" value="Unassembled WGS sequence"/>
</dbReference>
<keyword evidence="6" id="KW-0472">Membrane</keyword>
<dbReference type="GO" id="GO:0004497">
    <property type="term" value="F:monooxygenase activity"/>
    <property type="evidence" value="ECO:0007669"/>
    <property type="project" value="UniProtKB-KW"/>
</dbReference>
<dbReference type="OrthoDB" id="1103324at2759"/>
<keyword evidence="5" id="KW-0503">Monooxygenase</keyword>
<dbReference type="GO" id="GO:0005506">
    <property type="term" value="F:iron ion binding"/>
    <property type="evidence" value="ECO:0007669"/>
    <property type="project" value="InterPro"/>
</dbReference>
<evidence type="ECO:0000256" key="6">
    <source>
        <dbReference type="SAM" id="Phobius"/>
    </source>
</evidence>
<evidence type="ECO:0008006" key="9">
    <source>
        <dbReference type="Google" id="ProtNLM"/>
    </source>
</evidence>
<dbReference type="SUPFAM" id="SSF48264">
    <property type="entry name" value="Cytochrome P450"/>
    <property type="match status" value="1"/>
</dbReference>
<dbReference type="InterPro" id="IPR001128">
    <property type="entry name" value="Cyt_P450"/>
</dbReference>
<keyword evidence="6" id="KW-1133">Transmembrane helix</keyword>
<dbReference type="AlphaFoldDB" id="A0A8H7S588"/>
<dbReference type="Gene3D" id="1.10.630.10">
    <property type="entry name" value="Cytochrome P450"/>
    <property type="match status" value="1"/>
</dbReference>
<organism evidence="7 8">
    <name type="scientific">Circinella minor</name>
    <dbReference type="NCBI Taxonomy" id="1195481"/>
    <lineage>
        <taxon>Eukaryota</taxon>
        <taxon>Fungi</taxon>
        <taxon>Fungi incertae sedis</taxon>
        <taxon>Mucoromycota</taxon>
        <taxon>Mucoromycotina</taxon>
        <taxon>Mucoromycetes</taxon>
        <taxon>Mucorales</taxon>
        <taxon>Lichtheimiaceae</taxon>
        <taxon>Circinella</taxon>
    </lineage>
</organism>
<evidence type="ECO:0000256" key="2">
    <source>
        <dbReference type="ARBA" id="ARBA00023002"/>
    </source>
</evidence>
<feature type="transmembrane region" description="Helical" evidence="6">
    <location>
        <begin position="16"/>
        <end position="35"/>
    </location>
</feature>
<dbReference type="InterPro" id="IPR036396">
    <property type="entry name" value="Cyt_P450_sf"/>
</dbReference>
<evidence type="ECO:0000313" key="7">
    <source>
        <dbReference type="EMBL" id="KAG2222955.1"/>
    </source>
</evidence>
<dbReference type="GO" id="GO:0016705">
    <property type="term" value="F:oxidoreductase activity, acting on paired donors, with incorporation or reduction of molecular oxygen"/>
    <property type="evidence" value="ECO:0007669"/>
    <property type="project" value="InterPro"/>
</dbReference>
<comment type="cofactor">
    <cofactor evidence="4">
        <name>heme</name>
        <dbReference type="ChEBI" id="CHEBI:30413"/>
    </cofactor>
</comment>
<dbReference type="InterPro" id="IPR002401">
    <property type="entry name" value="Cyt_P450_E_grp-I"/>
</dbReference>
<feature type="binding site" description="axial binding residue" evidence="4">
    <location>
        <position position="464"/>
    </location>
    <ligand>
        <name>heme</name>
        <dbReference type="ChEBI" id="CHEBI:30413"/>
    </ligand>
    <ligandPart>
        <name>Fe</name>
        <dbReference type="ChEBI" id="CHEBI:18248"/>
    </ligandPart>
</feature>
<dbReference type="PANTHER" id="PTHR46300:SF11">
    <property type="entry name" value="OXIDOREDUCTASE, PUTATIVE-RELATED"/>
    <property type="match status" value="1"/>
</dbReference>
<dbReference type="PANTHER" id="PTHR46300">
    <property type="entry name" value="P450, PUTATIVE (EUROFUNG)-RELATED-RELATED"/>
    <property type="match status" value="1"/>
</dbReference>
<evidence type="ECO:0000313" key="8">
    <source>
        <dbReference type="Proteomes" id="UP000646827"/>
    </source>
</evidence>